<accession>A0A1S1HL92</accession>
<dbReference type="NCBIfam" id="NF006718">
    <property type="entry name" value="PRK09256.1"/>
    <property type="match status" value="1"/>
</dbReference>
<name>A0A1S1HL92_9SPHN</name>
<dbReference type="GO" id="GO:0072344">
    <property type="term" value="P:rescue of stalled ribosome"/>
    <property type="evidence" value="ECO:0007669"/>
    <property type="project" value="TreeGrafter"/>
</dbReference>
<dbReference type="InterPro" id="IPR000352">
    <property type="entry name" value="Pep_chain_release_fac_I"/>
</dbReference>
<feature type="domain" description="Prokaryotic-type class I peptide chain release factors" evidence="3">
    <location>
        <begin position="25"/>
        <end position="41"/>
    </location>
</feature>
<dbReference type="InterPro" id="IPR045853">
    <property type="entry name" value="Pep_chain_release_fac_I_sf"/>
</dbReference>
<dbReference type="Pfam" id="PF00472">
    <property type="entry name" value="RF-1"/>
    <property type="match status" value="1"/>
</dbReference>
<dbReference type="GO" id="GO:0003747">
    <property type="term" value="F:translation release factor activity"/>
    <property type="evidence" value="ECO:0007669"/>
    <property type="project" value="InterPro"/>
</dbReference>
<dbReference type="SUPFAM" id="SSF75620">
    <property type="entry name" value="Release factor"/>
    <property type="match status" value="1"/>
</dbReference>
<feature type="compositionally biased region" description="Basic residues" evidence="2">
    <location>
        <begin position="109"/>
        <end position="120"/>
    </location>
</feature>
<dbReference type="Gene3D" id="3.30.160.20">
    <property type="match status" value="1"/>
</dbReference>
<protein>
    <submittedName>
        <fullName evidence="4">Peptidyl-tRNA hydrolase ArfB</fullName>
        <ecNumber evidence="4">3.1.1.29</ecNumber>
    </submittedName>
</protein>
<dbReference type="GO" id="GO:0043022">
    <property type="term" value="F:ribosome binding"/>
    <property type="evidence" value="ECO:0007669"/>
    <property type="project" value="TreeGrafter"/>
</dbReference>
<evidence type="ECO:0000256" key="1">
    <source>
        <dbReference type="ARBA" id="ARBA00010835"/>
    </source>
</evidence>
<dbReference type="PROSITE" id="PS00745">
    <property type="entry name" value="RF_PROK_I"/>
    <property type="match status" value="1"/>
</dbReference>
<dbReference type="AlphaFoldDB" id="A0A1S1HL92"/>
<evidence type="ECO:0000313" key="4">
    <source>
        <dbReference type="EMBL" id="OHT22003.1"/>
    </source>
</evidence>
<dbReference type="EC" id="3.1.1.29" evidence="4"/>
<organism evidence="4 5">
    <name type="scientific">Edaphosphingomonas haloaromaticamans</name>
    <dbReference type="NCBI Taxonomy" id="653954"/>
    <lineage>
        <taxon>Bacteria</taxon>
        <taxon>Pseudomonadati</taxon>
        <taxon>Pseudomonadota</taxon>
        <taxon>Alphaproteobacteria</taxon>
        <taxon>Sphingomonadales</taxon>
        <taxon>Rhizorhabdaceae</taxon>
        <taxon>Edaphosphingomonas</taxon>
    </lineage>
</organism>
<sequence>MPPFPMPPPEPWPIPEDALEEKFLAATGPGGQNVNKVATAVQIRLDVFALGLAPDVYRRLKELAGSRFTADGAIVLVARTHRTREANRAEARERLGELLAKAHVRPVRRVKTKPGKAAKARRLEGKLQRSEIKRGRGKVRMD</sequence>
<gene>
    <name evidence="4" type="primary">arfB</name>
    <name evidence="4" type="ORF">BHE75_04018</name>
</gene>
<comment type="similarity">
    <text evidence="1">Belongs to the prokaryotic/mitochondrial release factor family.</text>
</comment>
<dbReference type="GO" id="GO:0004045">
    <property type="term" value="F:peptidyl-tRNA hydrolase activity"/>
    <property type="evidence" value="ECO:0007669"/>
    <property type="project" value="UniProtKB-EC"/>
</dbReference>
<dbReference type="Proteomes" id="UP000179467">
    <property type="component" value="Unassembled WGS sequence"/>
</dbReference>
<evidence type="ECO:0000259" key="3">
    <source>
        <dbReference type="PROSITE" id="PS00745"/>
    </source>
</evidence>
<comment type="caution">
    <text evidence="4">The sequence shown here is derived from an EMBL/GenBank/DDBJ whole genome shotgun (WGS) entry which is preliminary data.</text>
</comment>
<evidence type="ECO:0000313" key="5">
    <source>
        <dbReference type="Proteomes" id="UP000179467"/>
    </source>
</evidence>
<keyword evidence="5" id="KW-1185">Reference proteome</keyword>
<dbReference type="EMBL" id="MIPT01000001">
    <property type="protein sequence ID" value="OHT22003.1"/>
    <property type="molecule type" value="Genomic_DNA"/>
</dbReference>
<feature type="compositionally biased region" description="Basic and acidic residues" evidence="2">
    <location>
        <begin position="121"/>
        <end position="142"/>
    </location>
</feature>
<dbReference type="PANTHER" id="PTHR47814">
    <property type="entry name" value="PEPTIDYL-TRNA HYDROLASE ARFB"/>
    <property type="match status" value="1"/>
</dbReference>
<reference evidence="4 5" key="1">
    <citation type="submission" date="2016-09" db="EMBL/GenBank/DDBJ databases">
        <title>Metabolic pathway, cell adaptation mechanisms and a novel monoxygenase revealed through proteogenomic-transcription analysis of a Sphingomonas haloaromaticamans strain degrading the fungicide ortho-phenylphenol.</title>
        <authorList>
            <person name="Perruchon C."/>
            <person name="Papadopoulou E.S."/>
            <person name="Rousidou C."/>
            <person name="Vasileiadis S."/>
            <person name="Tanou G."/>
            <person name="Amoutzias G."/>
            <person name="Molassiotis A."/>
            <person name="Karpouzas D.G."/>
        </authorList>
    </citation>
    <scope>NUCLEOTIDE SEQUENCE [LARGE SCALE GENOMIC DNA]</scope>
    <source>
        <strain evidence="4 5">P3</strain>
    </source>
</reference>
<keyword evidence="4" id="KW-0378">Hydrolase</keyword>
<feature type="region of interest" description="Disordered" evidence="2">
    <location>
        <begin position="109"/>
        <end position="142"/>
    </location>
</feature>
<evidence type="ECO:0000256" key="2">
    <source>
        <dbReference type="SAM" id="MobiDB-lite"/>
    </source>
</evidence>
<dbReference type="PANTHER" id="PTHR47814:SF1">
    <property type="entry name" value="PEPTIDYL-TRNA HYDROLASE ARFB"/>
    <property type="match status" value="1"/>
</dbReference>
<proteinExistence type="inferred from homology"/>